<accession>A0A9D4CLC1</accession>
<dbReference type="EMBL" id="JAIWYP010000012">
    <property type="protein sequence ID" value="KAH3726365.1"/>
    <property type="molecule type" value="Genomic_DNA"/>
</dbReference>
<gene>
    <name evidence="1" type="ORF">DPMN_052227</name>
</gene>
<evidence type="ECO:0000313" key="2">
    <source>
        <dbReference type="Proteomes" id="UP000828390"/>
    </source>
</evidence>
<comment type="caution">
    <text evidence="1">The sequence shown here is derived from an EMBL/GenBank/DDBJ whole genome shotgun (WGS) entry which is preliminary data.</text>
</comment>
<protein>
    <submittedName>
        <fullName evidence="1">Uncharacterized protein</fullName>
    </submittedName>
</protein>
<organism evidence="1 2">
    <name type="scientific">Dreissena polymorpha</name>
    <name type="common">Zebra mussel</name>
    <name type="synonym">Mytilus polymorpha</name>
    <dbReference type="NCBI Taxonomy" id="45954"/>
    <lineage>
        <taxon>Eukaryota</taxon>
        <taxon>Metazoa</taxon>
        <taxon>Spiralia</taxon>
        <taxon>Lophotrochozoa</taxon>
        <taxon>Mollusca</taxon>
        <taxon>Bivalvia</taxon>
        <taxon>Autobranchia</taxon>
        <taxon>Heteroconchia</taxon>
        <taxon>Euheterodonta</taxon>
        <taxon>Imparidentia</taxon>
        <taxon>Neoheterodontei</taxon>
        <taxon>Myida</taxon>
        <taxon>Dreissenoidea</taxon>
        <taxon>Dreissenidae</taxon>
        <taxon>Dreissena</taxon>
    </lineage>
</organism>
<dbReference type="AlphaFoldDB" id="A0A9D4CLC1"/>
<keyword evidence="2" id="KW-1185">Reference proteome</keyword>
<reference evidence="1" key="1">
    <citation type="journal article" date="2019" name="bioRxiv">
        <title>The Genome of the Zebra Mussel, Dreissena polymorpha: A Resource for Invasive Species Research.</title>
        <authorList>
            <person name="McCartney M.A."/>
            <person name="Auch B."/>
            <person name="Kono T."/>
            <person name="Mallez S."/>
            <person name="Zhang Y."/>
            <person name="Obille A."/>
            <person name="Becker A."/>
            <person name="Abrahante J.E."/>
            <person name="Garbe J."/>
            <person name="Badalamenti J.P."/>
            <person name="Herman A."/>
            <person name="Mangelson H."/>
            <person name="Liachko I."/>
            <person name="Sullivan S."/>
            <person name="Sone E.D."/>
            <person name="Koren S."/>
            <person name="Silverstein K.A.T."/>
            <person name="Beckman K.B."/>
            <person name="Gohl D.M."/>
        </authorList>
    </citation>
    <scope>NUCLEOTIDE SEQUENCE</scope>
    <source>
        <strain evidence="1">Duluth1</strain>
        <tissue evidence="1">Whole animal</tissue>
    </source>
</reference>
<sequence length="100" mass="10652">MSMSVLDHIRTSSIFRTSAECRCQSCSTFAPTRYSGLVQNVDVGAGLTFAPARFSGRLSNVDARAGSTFAQSRYPGLVSNVAVRAGSNFAPALYSEFAEC</sequence>
<proteinExistence type="predicted"/>
<evidence type="ECO:0000313" key="1">
    <source>
        <dbReference type="EMBL" id="KAH3726365.1"/>
    </source>
</evidence>
<name>A0A9D4CLC1_DREPO</name>
<reference evidence="1" key="2">
    <citation type="submission" date="2020-11" db="EMBL/GenBank/DDBJ databases">
        <authorList>
            <person name="McCartney M.A."/>
            <person name="Auch B."/>
            <person name="Kono T."/>
            <person name="Mallez S."/>
            <person name="Becker A."/>
            <person name="Gohl D.M."/>
            <person name="Silverstein K.A.T."/>
            <person name="Koren S."/>
            <person name="Bechman K.B."/>
            <person name="Herman A."/>
            <person name="Abrahante J.E."/>
            <person name="Garbe J."/>
        </authorList>
    </citation>
    <scope>NUCLEOTIDE SEQUENCE</scope>
    <source>
        <strain evidence="1">Duluth1</strain>
        <tissue evidence="1">Whole animal</tissue>
    </source>
</reference>
<dbReference type="Proteomes" id="UP000828390">
    <property type="component" value="Unassembled WGS sequence"/>
</dbReference>